<dbReference type="PROSITE" id="PS50994">
    <property type="entry name" value="INTEGRASE"/>
    <property type="match status" value="1"/>
</dbReference>
<proteinExistence type="predicted"/>
<organism evidence="2 3">
    <name type="scientific">Tanacetum coccineum</name>
    <dbReference type="NCBI Taxonomy" id="301880"/>
    <lineage>
        <taxon>Eukaryota</taxon>
        <taxon>Viridiplantae</taxon>
        <taxon>Streptophyta</taxon>
        <taxon>Embryophyta</taxon>
        <taxon>Tracheophyta</taxon>
        <taxon>Spermatophyta</taxon>
        <taxon>Magnoliopsida</taxon>
        <taxon>eudicotyledons</taxon>
        <taxon>Gunneridae</taxon>
        <taxon>Pentapetalae</taxon>
        <taxon>asterids</taxon>
        <taxon>campanulids</taxon>
        <taxon>Asterales</taxon>
        <taxon>Asteraceae</taxon>
        <taxon>Asteroideae</taxon>
        <taxon>Anthemideae</taxon>
        <taxon>Anthemidinae</taxon>
        <taxon>Tanacetum</taxon>
    </lineage>
</organism>
<dbReference type="InterPro" id="IPR001584">
    <property type="entry name" value="Integrase_cat-core"/>
</dbReference>
<evidence type="ECO:0000259" key="1">
    <source>
        <dbReference type="PROSITE" id="PS50994"/>
    </source>
</evidence>
<dbReference type="GO" id="GO:0003964">
    <property type="term" value="F:RNA-directed DNA polymerase activity"/>
    <property type="evidence" value="ECO:0007669"/>
    <property type="project" value="UniProtKB-KW"/>
</dbReference>
<keyword evidence="2" id="KW-0695">RNA-directed DNA polymerase</keyword>
<evidence type="ECO:0000313" key="3">
    <source>
        <dbReference type="Proteomes" id="UP001151760"/>
    </source>
</evidence>
<feature type="domain" description="Integrase catalytic" evidence="1">
    <location>
        <begin position="44"/>
        <end position="208"/>
    </location>
</feature>
<reference evidence="2" key="2">
    <citation type="submission" date="2022-01" db="EMBL/GenBank/DDBJ databases">
        <authorList>
            <person name="Yamashiro T."/>
            <person name="Shiraishi A."/>
            <person name="Satake H."/>
            <person name="Nakayama K."/>
        </authorList>
    </citation>
    <scope>NUCLEOTIDE SEQUENCE</scope>
</reference>
<dbReference type="PANTHER" id="PTHR45835">
    <property type="entry name" value="YALI0A06105P"/>
    <property type="match status" value="1"/>
</dbReference>
<dbReference type="Proteomes" id="UP001151760">
    <property type="component" value="Unassembled WGS sequence"/>
</dbReference>
<dbReference type="EMBL" id="BQNB010013968">
    <property type="protein sequence ID" value="GJT22440.1"/>
    <property type="molecule type" value="Genomic_DNA"/>
</dbReference>
<dbReference type="PANTHER" id="PTHR45835:SF103">
    <property type="entry name" value="RNA-DIRECTED DNA POLYMERASE"/>
    <property type="match status" value="1"/>
</dbReference>
<keyword evidence="2" id="KW-0808">Transferase</keyword>
<dbReference type="InterPro" id="IPR056924">
    <property type="entry name" value="SH3_Tf2-1"/>
</dbReference>
<protein>
    <submittedName>
        <fullName evidence="2">Reverse transcriptase domain-containing protein</fullName>
    </submittedName>
</protein>
<name>A0ABQ5C5Q0_9ASTR</name>
<dbReference type="InterPro" id="IPR041588">
    <property type="entry name" value="Integrase_H2C2"/>
</dbReference>
<keyword evidence="2" id="KW-0548">Nucleotidyltransferase</keyword>
<comment type="caution">
    <text evidence="2">The sequence shown here is derived from an EMBL/GenBank/DDBJ whole genome shotgun (WGS) entry which is preliminary data.</text>
</comment>
<accession>A0ABQ5C5Q0</accession>
<evidence type="ECO:0000313" key="2">
    <source>
        <dbReference type="EMBL" id="GJT22440.1"/>
    </source>
</evidence>
<keyword evidence="3" id="KW-1185">Reference proteome</keyword>
<dbReference type="Pfam" id="PF17921">
    <property type="entry name" value="Integrase_H2C2"/>
    <property type="match status" value="1"/>
</dbReference>
<sequence length="368" mass="42185">MYHDQKKLYWWPYMNVEIATYVSKCLTCAKVKAEYQKPSGLLVQPKIPEWKWENITMDFVTKLPKTASGQDMIWVIVDRLTKSAHFLPAKENDSMEKLTRQYLKEVVSRHGVPVSIISDRDGRFVSQFWQSLQEAFGTQLDMSTAYHPETDGQSERTIQTLEDMLRACVMDFGKGWDRHLPLIEFSTNNRISYNDKSATLIRVVALGLGGDMVMLESTPWKGVIVFANGKAENHSFYGPFKILAKVGTVAYRLELPEKLSRVHSTFHVSNLKKCLSDEPLAIPLDEIHIDEKLHFIEEPVEIMDREVKRLKQSRIPIVKAQFGGVTETMLLKPWRTRGSGKEPTTTTMATTRTSLITRINDKKLSELM</sequence>
<dbReference type="InterPro" id="IPR012337">
    <property type="entry name" value="RNaseH-like_sf"/>
</dbReference>
<dbReference type="Pfam" id="PF24626">
    <property type="entry name" value="SH3_Tf2-1"/>
    <property type="match status" value="1"/>
</dbReference>
<reference evidence="2" key="1">
    <citation type="journal article" date="2022" name="Int. J. Mol. Sci.">
        <title>Draft Genome of Tanacetum Coccineum: Genomic Comparison of Closely Related Tanacetum-Family Plants.</title>
        <authorList>
            <person name="Yamashiro T."/>
            <person name="Shiraishi A."/>
            <person name="Nakayama K."/>
            <person name="Satake H."/>
        </authorList>
    </citation>
    <scope>NUCLEOTIDE SEQUENCE</scope>
</reference>
<dbReference type="SUPFAM" id="SSF53098">
    <property type="entry name" value="Ribonuclease H-like"/>
    <property type="match status" value="1"/>
</dbReference>
<dbReference type="InterPro" id="IPR036397">
    <property type="entry name" value="RNaseH_sf"/>
</dbReference>
<dbReference type="Gene3D" id="3.30.420.10">
    <property type="entry name" value="Ribonuclease H-like superfamily/Ribonuclease H"/>
    <property type="match status" value="1"/>
</dbReference>
<gene>
    <name evidence="2" type="ORF">Tco_0892377</name>
</gene>